<sequence length="369" mass="42515">MESLNELIDFISVDTRLDIKTLALHHILSLTGNFESRKLLLSNRKCLKSLIDLAFSKDEQKAINKDAFFSLINLSADEIDAGQMMLQSSDLVQKLLDYILDENSPFSDTSCAILSNISRGKRNSQIIFENYFVDSNNNGGKSKPTVSLAKLLQVFCTEKFNKTNNLDYLAPFICNLTQLESVRNTILNDSIILQRLLPYTTYSRSIIRRGGIIGAIKNCCFNYDYHEKLLLSPDIDLLSRLLLPLAGPEEFELDEMEKLPDDLQFLPPNKERDVDPDVRIMLLETIMMLCSRKECRSYIKDKNAYLILRELHKWEKDEKALNSCEKLVQILIADEPEDGHENLHQVAVPEELSQKFYEFEKQELEKNFE</sequence>
<dbReference type="PANTHER" id="PTHR13387">
    <property type="entry name" value="PROTEIN HGH1 HOMOLOG"/>
    <property type="match status" value="1"/>
</dbReference>
<dbReference type="InterPro" id="IPR039717">
    <property type="entry name" value="Hgh1"/>
</dbReference>
<evidence type="ECO:0000256" key="2">
    <source>
        <dbReference type="ARBA" id="ARBA00014076"/>
    </source>
</evidence>
<dbReference type="InterPro" id="IPR007205">
    <property type="entry name" value="Protein_HGH1_N"/>
</dbReference>
<dbReference type="EMBL" id="CAJNOC010000574">
    <property type="protein sequence ID" value="CAF0778426.1"/>
    <property type="molecule type" value="Genomic_DNA"/>
</dbReference>
<gene>
    <name evidence="5" type="ORF">OXX778_LOCUS5325</name>
</gene>
<dbReference type="SUPFAM" id="SSF48371">
    <property type="entry name" value="ARM repeat"/>
    <property type="match status" value="1"/>
</dbReference>
<dbReference type="Pfam" id="PF04064">
    <property type="entry name" value="DUF384"/>
    <property type="match status" value="1"/>
</dbReference>
<accession>A0A813R8S6</accession>
<dbReference type="Pfam" id="PF04063">
    <property type="entry name" value="DUF383"/>
    <property type="match status" value="1"/>
</dbReference>
<proteinExistence type="inferred from homology"/>
<dbReference type="Proteomes" id="UP000663879">
    <property type="component" value="Unassembled WGS sequence"/>
</dbReference>
<evidence type="ECO:0000313" key="6">
    <source>
        <dbReference type="Proteomes" id="UP000663879"/>
    </source>
</evidence>
<comment type="similarity">
    <text evidence="1">Belongs to the HGH1 family.</text>
</comment>
<feature type="domain" description="Protein HGH1 C-terminal" evidence="4">
    <location>
        <begin position="285"/>
        <end position="339"/>
    </location>
</feature>
<organism evidence="5 6">
    <name type="scientific">Brachionus calyciflorus</name>
    <dbReference type="NCBI Taxonomy" id="104777"/>
    <lineage>
        <taxon>Eukaryota</taxon>
        <taxon>Metazoa</taxon>
        <taxon>Spiralia</taxon>
        <taxon>Gnathifera</taxon>
        <taxon>Rotifera</taxon>
        <taxon>Eurotatoria</taxon>
        <taxon>Monogononta</taxon>
        <taxon>Pseudotrocha</taxon>
        <taxon>Ploima</taxon>
        <taxon>Brachionidae</taxon>
        <taxon>Brachionus</taxon>
    </lineage>
</organism>
<dbReference type="InterPro" id="IPR007206">
    <property type="entry name" value="Protein_HGH1_C"/>
</dbReference>
<name>A0A813R8S6_9BILA</name>
<dbReference type="OrthoDB" id="338814at2759"/>
<protein>
    <recommendedName>
        <fullName evidence="2">Protein HGH1 homolog</fullName>
    </recommendedName>
</protein>
<dbReference type="InterPro" id="IPR011989">
    <property type="entry name" value="ARM-like"/>
</dbReference>
<evidence type="ECO:0000313" key="5">
    <source>
        <dbReference type="EMBL" id="CAF0778426.1"/>
    </source>
</evidence>
<evidence type="ECO:0000259" key="3">
    <source>
        <dbReference type="Pfam" id="PF04063"/>
    </source>
</evidence>
<dbReference type="AlphaFoldDB" id="A0A813R8S6"/>
<comment type="caution">
    <text evidence="5">The sequence shown here is derived from an EMBL/GenBank/DDBJ whole genome shotgun (WGS) entry which is preliminary data.</text>
</comment>
<evidence type="ECO:0000259" key="4">
    <source>
        <dbReference type="Pfam" id="PF04064"/>
    </source>
</evidence>
<dbReference type="Gene3D" id="1.25.10.10">
    <property type="entry name" value="Leucine-rich Repeat Variant"/>
    <property type="match status" value="1"/>
</dbReference>
<evidence type="ECO:0000256" key="1">
    <source>
        <dbReference type="ARBA" id="ARBA00006712"/>
    </source>
</evidence>
<keyword evidence="6" id="KW-1185">Reference proteome</keyword>
<reference evidence="5" key="1">
    <citation type="submission" date="2021-02" db="EMBL/GenBank/DDBJ databases">
        <authorList>
            <person name="Nowell W R."/>
        </authorList>
    </citation>
    <scope>NUCLEOTIDE SEQUENCE</scope>
    <source>
        <strain evidence="5">Ploen Becks lab</strain>
    </source>
</reference>
<dbReference type="InterPro" id="IPR016024">
    <property type="entry name" value="ARM-type_fold"/>
</dbReference>
<dbReference type="PANTHER" id="PTHR13387:SF9">
    <property type="entry name" value="PROTEIN HGH1 HOMOLOG"/>
    <property type="match status" value="1"/>
</dbReference>
<feature type="domain" description="Protein HGH1 N-terminal" evidence="3">
    <location>
        <begin position="98"/>
        <end position="279"/>
    </location>
</feature>